<protein>
    <submittedName>
        <fullName evidence="2">Uncharacterized protein</fullName>
    </submittedName>
</protein>
<dbReference type="Proteomes" id="UP000256373">
    <property type="component" value="Unassembled WGS sequence"/>
</dbReference>
<keyword evidence="1" id="KW-0732">Signal</keyword>
<comment type="caution">
    <text evidence="2">The sequence shown here is derived from an EMBL/GenBank/DDBJ whole genome shotgun (WGS) entry which is preliminary data.</text>
</comment>
<organism evidence="2 3">
    <name type="scientific">Dyadobacter luteus</name>
    <dbReference type="NCBI Taxonomy" id="2259619"/>
    <lineage>
        <taxon>Bacteria</taxon>
        <taxon>Pseudomonadati</taxon>
        <taxon>Bacteroidota</taxon>
        <taxon>Cytophagia</taxon>
        <taxon>Cytophagales</taxon>
        <taxon>Spirosomataceae</taxon>
        <taxon>Dyadobacter</taxon>
    </lineage>
</organism>
<gene>
    <name evidence="2" type="ORF">DSL64_22790</name>
</gene>
<reference evidence="2 3" key="1">
    <citation type="submission" date="2018-07" db="EMBL/GenBank/DDBJ databases">
        <title>Dyadobacter roseus sp. nov., isolated from rose rhizosphere soil.</title>
        <authorList>
            <person name="Chen L."/>
        </authorList>
    </citation>
    <scope>NUCLEOTIDE SEQUENCE [LARGE SCALE GENOMIC DNA]</scope>
    <source>
        <strain evidence="2 3">RS19</strain>
    </source>
</reference>
<accession>A0A3D8Y5A7</accession>
<dbReference type="EMBL" id="QNUL01000025">
    <property type="protein sequence ID" value="REA57764.1"/>
    <property type="molecule type" value="Genomic_DNA"/>
</dbReference>
<proteinExistence type="predicted"/>
<evidence type="ECO:0000313" key="3">
    <source>
        <dbReference type="Proteomes" id="UP000256373"/>
    </source>
</evidence>
<feature type="signal peptide" evidence="1">
    <location>
        <begin position="1"/>
        <end position="23"/>
    </location>
</feature>
<dbReference type="AlphaFoldDB" id="A0A3D8Y5A7"/>
<evidence type="ECO:0000313" key="2">
    <source>
        <dbReference type="EMBL" id="REA57764.1"/>
    </source>
</evidence>
<sequence length="106" mass="11528">MFMKGLRIMIVAAMLLVTSQFNSTTSKPMALWTNGNYCGYSSMPFHAKINVYNDVPNIVEIRNMSGAIVPYTLHSISIQPTSEGVFAINITIGGVNYVGGVYTSPC</sequence>
<evidence type="ECO:0000256" key="1">
    <source>
        <dbReference type="SAM" id="SignalP"/>
    </source>
</evidence>
<feature type="chain" id="PRO_5017676078" evidence="1">
    <location>
        <begin position="24"/>
        <end position="106"/>
    </location>
</feature>
<name>A0A3D8Y5A7_9BACT</name>
<keyword evidence="3" id="KW-1185">Reference proteome</keyword>